<dbReference type="Proteomes" id="UP001595420">
    <property type="component" value="Unassembled WGS sequence"/>
</dbReference>
<dbReference type="EMBL" id="JBHRSB010000006">
    <property type="protein sequence ID" value="MFC3002087.1"/>
    <property type="molecule type" value="Genomic_DNA"/>
</dbReference>
<proteinExistence type="predicted"/>
<name>A0ABV7BWU8_9PROT</name>
<sequence>MAGPTHFQNSGLLEACRLWRKVSDRGTEYLTGRLGGVKVTILPKREGAEGDHSHTLVFAEPAKREGSR</sequence>
<accession>A0ABV7BWU8</accession>
<dbReference type="RefSeq" id="WP_216838172.1">
    <property type="nucleotide sequence ID" value="NZ_JAFNJS010000006.1"/>
</dbReference>
<reference evidence="2" key="1">
    <citation type="journal article" date="2019" name="Int. J. Syst. Evol. Microbiol.">
        <title>The Global Catalogue of Microorganisms (GCM) 10K type strain sequencing project: providing services to taxonomists for standard genome sequencing and annotation.</title>
        <authorList>
            <consortium name="The Broad Institute Genomics Platform"/>
            <consortium name="The Broad Institute Genome Sequencing Center for Infectious Disease"/>
            <person name="Wu L."/>
            <person name="Ma J."/>
        </authorList>
    </citation>
    <scope>NUCLEOTIDE SEQUENCE [LARGE SCALE GENOMIC DNA]</scope>
    <source>
        <strain evidence="2">CGMCC 1.16855</strain>
    </source>
</reference>
<evidence type="ECO:0000313" key="2">
    <source>
        <dbReference type="Proteomes" id="UP001595420"/>
    </source>
</evidence>
<protein>
    <submittedName>
        <fullName evidence="1">Uncharacterized protein</fullName>
    </submittedName>
</protein>
<comment type="caution">
    <text evidence="1">The sequence shown here is derived from an EMBL/GenBank/DDBJ whole genome shotgun (WGS) entry which is preliminary data.</text>
</comment>
<gene>
    <name evidence="1" type="ORF">ACFOD3_19435</name>
</gene>
<evidence type="ECO:0000313" key="1">
    <source>
        <dbReference type="EMBL" id="MFC3002087.1"/>
    </source>
</evidence>
<organism evidence="1 2">
    <name type="scientific">Falsiroseomonas tokyonensis</name>
    <dbReference type="NCBI Taxonomy" id="430521"/>
    <lineage>
        <taxon>Bacteria</taxon>
        <taxon>Pseudomonadati</taxon>
        <taxon>Pseudomonadota</taxon>
        <taxon>Alphaproteobacteria</taxon>
        <taxon>Acetobacterales</taxon>
        <taxon>Roseomonadaceae</taxon>
        <taxon>Falsiroseomonas</taxon>
    </lineage>
</organism>
<keyword evidence="2" id="KW-1185">Reference proteome</keyword>